<dbReference type="EMBL" id="NAJO01000002">
    <property type="protein sequence ID" value="OQO14548.1"/>
    <property type="molecule type" value="Genomic_DNA"/>
</dbReference>
<reference evidence="2" key="1">
    <citation type="submission" date="2017-03" db="EMBL/GenBank/DDBJ databases">
        <title>Genomes of endolithic fungi from Antarctica.</title>
        <authorList>
            <person name="Coleine C."/>
            <person name="Masonjones S."/>
            <person name="Stajich J.E."/>
        </authorList>
    </citation>
    <scope>NUCLEOTIDE SEQUENCE [LARGE SCALE GENOMIC DNA]</scope>
    <source>
        <strain evidence="2">CCFEE 5527</strain>
    </source>
</reference>
<organism evidence="1 2">
    <name type="scientific">Cryoendolithus antarcticus</name>
    <dbReference type="NCBI Taxonomy" id="1507870"/>
    <lineage>
        <taxon>Eukaryota</taxon>
        <taxon>Fungi</taxon>
        <taxon>Dikarya</taxon>
        <taxon>Ascomycota</taxon>
        <taxon>Pezizomycotina</taxon>
        <taxon>Dothideomycetes</taxon>
        <taxon>Dothideomycetidae</taxon>
        <taxon>Cladosporiales</taxon>
        <taxon>Cladosporiaceae</taxon>
        <taxon>Cryoendolithus</taxon>
    </lineage>
</organism>
<proteinExistence type="predicted"/>
<comment type="caution">
    <text evidence="1">The sequence shown here is derived from an EMBL/GenBank/DDBJ whole genome shotgun (WGS) entry which is preliminary data.</text>
</comment>
<name>A0A1V8TTA2_9PEZI</name>
<dbReference type="InParanoid" id="A0A1V8TTA2"/>
<keyword evidence="2" id="KW-1185">Reference proteome</keyword>
<gene>
    <name evidence="1" type="ORF">B0A48_01427</name>
</gene>
<accession>A0A1V8TTA2</accession>
<evidence type="ECO:0000313" key="2">
    <source>
        <dbReference type="Proteomes" id="UP000192596"/>
    </source>
</evidence>
<sequence length="210" mass="23504">MADEPRSEAKLRRVTSQLFAEPTPVNVFVQGEMIAYPVPRALLISASDRFEAAIEEGGNILDLDVRSDAFKVFIGWLLQRNIFEARQSRLAEAWCLGQTWDIADFQNAVMSVLVPSAQAAKVKAKAVRKAYADPGPSPLKAMFAMQLAFDWTEPTHEAWTTTFERDGYPNSVEFFGDIITTMQTLAQLPRRPEWGIDPADYLVEDTMDAA</sequence>
<protein>
    <recommendedName>
        <fullName evidence="3">BTB domain-containing protein</fullName>
    </recommendedName>
</protein>
<dbReference type="Proteomes" id="UP000192596">
    <property type="component" value="Unassembled WGS sequence"/>
</dbReference>
<evidence type="ECO:0000313" key="1">
    <source>
        <dbReference type="EMBL" id="OQO14548.1"/>
    </source>
</evidence>
<evidence type="ECO:0008006" key="3">
    <source>
        <dbReference type="Google" id="ProtNLM"/>
    </source>
</evidence>
<dbReference type="AlphaFoldDB" id="A0A1V8TTA2"/>